<dbReference type="HOGENOM" id="CLU_000604_36_0_11"/>
<protein>
    <submittedName>
        <fullName evidence="6">ABC transporter related protein</fullName>
    </submittedName>
</protein>
<dbReference type="PANTHER" id="PTHR19211">
    <property type="entry name" value="ATP-BINDING TRANSPORT PROTEIN-RELATED"/>
    <property type="match status" value="1"/>
</dbReference>
<feature type="region of interest" description="Disordered" evidence="4">
    <location>
        <begin position="277"/>
        <end position="298"/>
    </location>
</feature>
<dbReference type="InterPro" id="IPR050611">
    <property type="entry name" value="ABCF"/>
</dbReference>
<evidence type="ECO:0000313" key="7">
    <source>
        <dbReference type="Proteomes" id="UP000018291"/>
    </source>
</evidence>
<feature type="domain" description="ABC transporter" evidence="5">
    <location>
        <begin position="346"/>
        <end position="539"/>
    </location>
</feature>
<name>R4YZ62_9ACTN</name>
<evidence type="ECO:0000256" key="1">
    <source>
        <dbReference type="ARBA" id="ARBA00022737"/>
    </source>
</evidence>
<evidence type="ECO:0000259" key="5">
    <source>
        <dbReference type="PROSITE" id="PS50893"/>
    </source>
</evidence>
<keyword evidence="3" id="KW-0067">ATP-binding</keyword>
<dbReference type="PROSITE" id="PS00211">
    <property type="entry name" value="ABC_TRANSPORTER_1"/>
    <property type="match status" value="1"/>
</dbReference>
<reference evidence="6 7" key="1">
    <citation type="journal article" date="2013" name="ISME J.">
        <title>Metabolic model for the filamentous 'Candidatus Microthrix parvicella' based on genomic and metagenomic analyses.</title>
        <authorList>
            <person name="Jon McIlroy S."/>
            <person name="Kristiansen R."/>
            <person name="Albertsen M."/>
            <person name="Michael Karst S."/>
            <person name="Rossetti S."/>
            <person name="Lund Nielsen J."/>
            <person name="Tandoi V."/>
            <person name="James Seviour R."/>
            <person name="Nielsen P.H."/>
        </authorList>
    </citation>
    <scope>NUCLEOTIDE SEQUENCE [LARGE SCALE GENOMIC DNA]</scope>
    <source>
        <strain evidence="6 7">RN1</strain>
    </source>
</reference>
<evidence type="ECO:0000256" key="4">
    <source>
        <dbReference type="SAM" id="MobiDB-lite"/>
    </source>
</evidence>
<dbReference type="AlphaFoldDB" id="R4YZ62"/>
<dbReference type="PROSITE" id="PS50893">
    <property type="entry name" value="ABC_TRANSPORTER_2"/>
    <property type="match status" value="2"/>
</dbReference>
<gene>
    <name evidence="6" type="ORF">BN381_290054</name>
</gene>
<dbReference type="SUPFAM" id="SSF52540">
    <property type="entry name" value="P-loop containing nucleoside triphosphate hydrolases"/>
    <property type="match status" value="2"/>
</dbReference>
<dbReference type="InterPro" id="IPR003439">
    <property type="entry name" value="ABC_transporter-like_ATP-bd"/>
</dbReference>
<sequence>MQSITLAARHLTVDRAGSPVLADIDLTVSGRDRLGVVGPNGVGKSTLLAALSGAVHLDSGTVEVTPPNAHIALLDQERERSPNETVRAMLARRSGVAAVEADFEAATRALTADQAGAGEHYQLAFDRWIDIGVAEFPARSEEVWAQLGQPPALLDQATSTLSGGQAGRAALAAILLTNADVVLLDEPTNDLDFDGLARLEAYVRGFAGAMVIVSHDRAFLERTVTHVLELDEHSRSGSVFSGGWEAFLRERDVAQNHAEEAHDNYERTRADLTARAQRTREWATTGARRAGRNPRDGDKFIKAHNIAQTEKLAGKAARLDKAIERLEVVDKPWEGWNLQMELTASSRGGDVVATLANAVIRRGDFALGPANVEISWAERVAIVGPNGSGKSTLLEALLGRIPLESGEANLGRSVELGELHQARRVFAEDASLLDGFIAASNLLIADARSLLAKFGLDAGDVNRHAADLSPGERTRASLALLMAQGVNCLVLDEPTNHLDLPAIEQLESALRTWDGTLLLITHDRRFLEAVEITRTIDVLAL</sequence>
<keyword evidence="7" id="KW-1185">Reference proteome</keyword>
<organism evidence="6 7">
    <name type="scientific">Candidatus Neomicrothrix parvicella RN1</name>
    <dbReference type="NCBI Taxonomy" id="1229780"/>
    <lineage>
        <taxon>Bacteria</taxon>
        <taxon>Bacillati</taxon>
        <taxon>Actinomycetota</taxon>
        <taxon>Acidimicrobiia</taxon>
        <taxon>Acidimicrobiales</taxon>
        <taxon>Microthrixaceae</taxon>
        <taxon>Candidatus Neomicrothrix</taxon>
    </lineage>
</organism>
<dbReference type="Pfam" id="PF00005">
    <property type="entry name" value="ABC_tran"/>
    <property type="match status" value="2"/>
</dbReference>
<dbReference type="Gene3D" id="3.40.50.300">
    <property type="entry name" value="P-loop containing nucleotide triphosphate hydrolases"/>
    <property type="match status" value="2"/>
</dbReference>
<dbReference type="STRING" id="1229780.BN381_290054"/>
<dbReference type="CDD" id="cd03221">
    <property type="entry name" value="ABCF_EF-3"/>
    <property type="match status" value="2"/>
</dbReference>
<keyword evidence="1" id="KW-0677">Repeat</keyword>
<evidence type="ECO:0000313" key="6">
    <source>
        <dbReference type="EMBL" id="CCM63695.1"/>
    </source>
</evidence>
<evidence type="ECO:0000256" key="3">
    <source>
        <dbReference type="ARBA" id="ARBA00022840"/>
    </source>
</evidence>
<dbReference type="Proteomes" id="UP000018291">
    <property type="component" value="Unassembled WGS sequence"/>
</dbReference>
<dbReference type="InterPro" id="IPR017871">
    <property type="entry name" value="ABC_transporter-like_CS"/>
</dbReference>
<dbReference type="GO" id="GO:0005524">
    <property type="term" value="F:ATP binding"/>
    <property type="evidence" value="ECO:0007669"/>
    <property type="project" value="UniProtKB-KW"/>
</dbReference>
<dbReference type="EMBL" id="CANL01000022">
    <property type="protein sequence ID" value="CCM63695.1"/>
    <property type="molecule type" value="Genomic_DNA"/>
</dbReference>
<comment type="caution">
    <text evidence="6">The sequence shown here is derived from an EMBL/GenBank/DDBJ whole genome shotgun (WGS) entry which is preliminary data.</text>
</comment>
<feature type="domain" description="ABC transporter" evidence="5">
    <location>
        <begin position="6"/>
        <end position="261"/>
    </location>
</feature>
<dbReference type="eggNOG" id="COG0488">
    <property type="taxonomic scope" value="Bacteria"/>
</dbReference>
<dbReference type="InterPro" id="IPR027417">
    <property type="entry name" value="P-loop_NTPase"/>
</dbReference>
<dbReference type="FunFam" id="3.40.50.300:FF:000011">
    <property type="entry name" value="Putative ABC transporter ATP-binding component"/>
    <property type="match status" value="1"/>
</dbReference>
<dbReference type="GO" id="GO:0016887">
    <property type="term" value="F:ATP hydrolysis activity"/>
    <property type="evidence" value="ECO:0007669"/>
    <property type="project" value="InterPro"/>
</dbReference>
<dbReference type="PANTHER" id="PTHR19211:SF123">
    <property type="entry name" value="ABC TRANSPORTER"/>
    <property type="match status" value="1"/>
</dbReference>
<keyword evidence="2" id="KW-0547">Nucleotide-binding</keyword>
<accession>R4YZ62</accession>
<dbReference type="SMART" id="SM00382">
    <property type="entry name" value="AAA"/>
    <property type="match status" value="2"/>
</dbReference>
<proteinExistence type="predicted"/>
<dbReference type="RefSeq" id="WP_012226715.1">
    <property type="nucleotide sequence ID" value="NZ_HG422565.1"/>
</dbReference>
<evidence type="ECO:0000256" key="2">
    <source>
        <dbReference type="ARBA" id="ARBA00022741"/>
    </source>
</evidence>
<dbReference type="InterPro" id="IPR003593">
    <property type="entry name" value="AAA+_ATPase"/>
</dbReference>